<feature type="chain" id="PRO_5008609951" evidence="1">
    <location>
        <begin position="21"/>
        <end position="177"/>
    </location>
</feature>
<name>A0A1B8HLV7_9GAMM</name>
<feature type="signal peptide" evidence="1">
    <location>
        <begin position="1"/>
        <end position="20"/>
    </location>
</feature>
<dbReference type="InterPro" id="IPR000259">
    <property type="entry name" value="Adhesion_dom_fimbrial"/>
</dbReference>
<proteinExistence type="predicted"/>
<dbReference type="EMBL" id="LZEX01000004">
    <property type="protein sequence ID" value="OBU10413.1"/>
    <property type="molecule type" value="Genomic_DNA"/>
</dbReference>
<keyword evidence="1" id="KW-0732">Signal</keyword>
<reference evidence="3 4" key="1">
    <citation type="submission" date="2016-06" db="EMBL/GenBank/DDBJ databases">
        <authorList>
            <person name="Kjaerup R.B."/>
            <person name="Dalgaard T.S."/>
            <person name="Juul-Madsen H.R."/>
        </authorList>
    </citation>
    <scope>NUCLEOTIDE SEQUENCE [LARGE SCALE GENOMIC DNA]</scope>
    <source>
        <strain evidence="3 4">GCSL-Mp3</strain>
    </source>
</reference>
<dbReference type="InterPro" id="IPR050263">
    <property type="entry name" value="Bact_Fimbrial_Adh_Pro"/>
</dbReference>
<dbReference type="GO" id="GO:0043709">
    <property type="term" value="P:cell adhesion involved in single-species biofilm formation"/>
    <property type="evidence" value="ECO:0007669"/>
    <property type="project" value="TreeGrafter"/>
</dbReference>
<dbReference type="InterPro" id="IPR008966">
    <property type="entry name" value="Adhesion_dom_sf"/>
</dbReference>
<evidence type="ECO:0000313" key="3">
    <source>
        <dbReference type="EMBL" id="OBU10413.1"/>
    </source>
</evidence>
<dbReference type="Gene3D" id="2.60.40.1090">
    <property type="entry name" value="Fimbrial-type adhesion domain"/>
    <property type="match status" value="1"/>
</dbReference>
<protein>
    <submittedName>
        <fullName evidence="3">Pilus assembly protein FimA</fullName>
    </submittedName>
</protein>
<dbReference type="PANTHER" id="PTHR33420:SF26">
    <property type="entry name" value="FIMBRIAL SUBUNIT"/>
    <property type="match status" value="1"/>
</dbReference>
<dbReference type="SUPFAM" id="SSF49401">
    <property type="entry name" value="Bacterial adhesins"/>
    <property type="match status" value="1"/>
</dbReference>
<feature type="domain" description="Fimbrial-type adhesion" evidence="2">
    <location>
        <begin position="31"/>
        <end position="176"/>
    </location>
</feature>
<dbReference type="Pfam" id="PF00419">
    <property type="entry name" value="Fimbrial"/>
    <property type="match status" value="1"/>
</dbReference>
<evidence type="ECO:0000256" key="1">
    <source>
        <dbReference type="SAM" id="SignalP"/>
    </source>
</evidence>
<evidence type="ECO:0000259" key="2">
    <source>
        <dbReference type="Pfam" id="PF00419"/>
    </source>
</evidence>
<sequence>MNKLSIILFGLLAVCLTTSAAESNRQTGRVNLQGFVMDSSCTINMQDQYQRIEIPQIAATELYQRGYSSAFSFAIRLENCLLSEDKTEIGNVGSLRMTFDGAVDSDGLFAVTGEAEGVGIQLSHADGAVITPGKPMTVNSPQVKDITLNYRLRLIADRASLKTGAYRTTVHFNLDYL</sequence>
<evidence type="ECO:0000313" key="4">
    <source>
        <dbReference type="Proteomes" id="UP000092247"/>
    </source>
</evidence>
<dbReference type="Proteomes" id="UP000092247">
    <property type="component" value="Unassembled WGS sequence"/>
</dbReference>
<dbReference type="InterPro" id="IPR036937">
    <property type="entry name" value="Adhesion_dom_fimbrial_sf"/>
</dbReference>
<comment type="caution">
    <text evidence="3">The sequence shown here is derived from an EMBL/GenBank/DDBJ whole genome shotgun (WGS) entry which is preliminary data.</text>
</comment>
<gene>
    <name evidence="3" type="ORF">AYY17_15920</name>
</gene>
<dbReference type="GO" id="GO:0009289">
    <property type="term" value="C:pilus"/>
    <property type="evidence" value="ECO:0007669"/>
    <property type="project" value="InterPro"/>
</dbReference>
<accession>A0A1B8HLV7</accession>
<dbReference type="AlphaFoldDB" id="A0A1B8HLV7"/>
<organism evidence="3 4">
    <name type="scientific">Morganella psychrotolerans</name>
    <dbReference type="NCBI Taxonomy" id="368603"/>
    <lineage>
        <taxon>Bacteria</taxon>
        <taxon>Pseudomonadati</taxon>
        <taxon>Pseudomonadota</taxon>
        <taxon>Gammaproteobacteria</taxon>
        <taxon>Enterobacterales</taxon>
        <taxon>Morganellaceae</taxon>
        <taxon>Morganella</taxon>
    </lineage>
</organism>
<dbReference type="PANTHER" id="PTHR33420">
    <property type="entry name" value="FIMBRIAL SUBUNIT ELFA-RELATED"/>
    <property type="match status" value="1"/>
</dbReference>